<dbReference type="RefSeq" id="WP_187817671.1">
    <property type="nucleotide sequence ID" value="NZ_JACTVJ010000018.1"/>
</dbReference>
<name>A0ABR7SP30_9ACTN</name>
<comment type="caution">
    <text evidence="2">The sequence shown here is derived from an EMBL/GenBank/DDBJ whole genome shotgun (WGS) entry which is preliminary data.</text>
</comment>
<gene>
    <name evidence="2" type="ORF">H9Y04_32415</name>
</gene>
<evidence type="ECO:0000256" key="1">
    <source>
        <dbReference type="SAM" id="MobiDB-lite"/>
    </source>
</evidence>
<feature type="region of interest" description="Disordered" evidence="1">
    <location>
        <begin position="50"/>
        <end position="126"/>
    </location>
</feature>
<feature type="compositionally biased region" description="Basic and acidic residues" evidence="1">
    <location>
        <begin position="72"/>
        <end position="86"/>
    </location>
</feature>
<feature type="compositionally biased region" description="Pro residues" evidence="1">
    <location>
        <begin position="227"/>
        <end position="236"/>
    </location>
</feature>
<reference evidence="2 3" key="1">
    <citation type="submission" date="2020-08" db="EMBL/GenBank/DDBJ databases">
        <title>Genemic of Streptomyces polyaspartic.</title>
        <authorList>
            <person name="Liu W."/>
        </authorList>
    </citation>
    <scope>NUCLEOTIDE SEQUENCE [LARGE SCALE GENOMIC DNA]</scope>
    <source>
        <strain evidence="2 3">TRM66268-LWL</strain>
    </source>
</reference>
<sequence length="367" mass="37923">MSHAATLPASVRCLVRPTAVRRGLQLVLLLGAFLVLGLLCGERAQASEPIAPAAQVASVEEPATDPLGETPADPRDETTEPIREATRPVGEVTESVGEVTEPGHEATRPVRESATEPIREASVREGAEPVRDLAVPARDVAAPVGDVTRPVREVAKPVGEITEPVREAAQPVRNIAAPVREVTAPVREAVGSLQEPVRQLTQPVADGVARTADAVTGLLEPVRLPQPQLPYVPLPAVPGERGDDKGQDPSAASVPVGEAETPGRDSTGRPAPAGGATGHATGASAHPVAQLPHPDAPSGPTHLPAPGMPQGLCAHSAAESGTQRPGDAQHATLPDRHLGVPLSGGKGASSAYDRIRDRHRDILEFPG</sequence>
<evidence type="ECO:0000313" key="3">
    <source>
        <dbReference type="Proteomes" id="UP000642284"/>
    </source>
</evidence>
<keyword evidence="3" id="KW-1185">Reference proteome</keyword>
<feature type="compositionally biased region" description="Low complexity" evidence="1">
    <location>
        <begin position="89"/>
        <end position="100"/>
    </location>
</feature>
<feature type="region of interest" description="Disordered" evidence="1">
    <location>
        <begin position="226"/>
        <end position="355"/>
    </location>
</feature>
<protein>
    <submittedName>
        <fullName evidence="2">Uncharacterized protein</fullName>
    </submittedName>
</protein>
<dbReference type="EMBL" id="JACTVJ010000018">
    <property type="protein sequence ID" value="MBC9717241.1"/>
    <property type="molecule type" value="Genomic_DNA"/>
</dbReference>
<evidence type="ECO:0000313" key="2">
    <source>
        <dbReference type="EMBL" id="MBC9717241.1"/>
    </source>
</evidence>
<feature type="compositionally biased region" description="Low complexity" evidence="1">
    <location>
        <begin position="268"/>
        <end position="287"/>
    </location>
</feature>
<dbReference type="Proteomes" id="UP000642284">
    <property type="component" value="Unassembled WGS sequence"/>
</dbReference>
<accession>A0ABR7SP30</accession>
<organism evidence="2 3">
    <name type="scientific">Streptomyces polyasparticus</name>
    <dbReference type="NCBI Taxonomy" id="2767826"/>
    <lineage>
        <taxon>Bacteria</taxon>
        <taxon>Bacillati</taxon>
        <taxon>Actinomycetota</taxon>
        <taxon>Actinomycetes</taxon>
        <taxon>Kitasatosporales</taxon>
        <taxon>Streptomycetaceae</taxon>
        <taxon>Streptomyces</taxon>
    </lineage>
</organism>
<feature type="compositionally biased region" description="Basic and acidic residues" evidence="1">
    <location>
        <begin position="101"/>
        <end position="126"/>
    </location>
</feature>
<proteinExistence type="predicted"/>